<evidence type="ECO:0000256" key="1">
    <source>
        <dbReference type="SAM" id="MobiDB-lite"/>
    </source>
</evidence>
<dbReference type="AlphaFoldDB" id="A0AAV6KL68"/>
<proteinExistence type="predicted"/>
<dbReference type="Proteomes" id="UP000823749">
    <property type="component" value="Chromosome 4"/>
</dbReference>
<dbReference type="EMBL" id="JACTNZ010000004">
    <property type="protein sequence ID" value="KAG5553312.1"/>
    <property type="molecule type" value="Genomic_DNA"/>
</dbReference>
<accession>A0AAV6KL68</accession>
<protein>
    <submittedName>
        <fullName evidence="2">Uncharacterized protein</fullName>
    </submittedName>
</protein>
<sequence length="92" mass="10326">MATLNAVIGDLSSDHIPSRQLGPASTIRDPIFTMTDTNSSQSFENRFRAIIPALPEPEPEIDMQPVGWDQLVLEGFPLYCEILKYSQSHESY</sequence>
<reference evidence="2" key="1">
    <citation type="submission" date="2020-08" db="EMBL/GenBank/DDBJ databases">
        <title>Plant Genome Project.</title>
        <authorList>
            <person name="Zhang R.-G."/>
        </authorList>
    </citation>
    <scope>NUCLEOTIDE SEQUENCE</scope>
    <source>
        <strain evidence="2">WSP0</strain>
        <tissue evidence="2">Leaf</tissue>
    </source>
</reference>
<comment type="caution">
    <text evidence="2">The sequence shown here is derived from an EMBL/GenBank/DDBJ whole genome shotgun (WGS) entry which is preliminary data.</text>
</comment>
<keyword evidence="3" id="KW-1185">Reference proteome</keyword>
<evidence type="ECO:0000313" key="2">
    <source>
        <dbReference type="EMBL" id="KAG5553312.1"/>
    </source>
</evidence>
<name>A0AAV6KL68_9ERIC</name>
<gene>
    <name evidence="2" type="ORF">RHGRI_011246</name>
</gene>
<organism evidence="2 3">
    <name type="scientific">Rhododendron griersonianum</name>
    <dbReference type="NCBI Taxonomy" id="479676"/>
    <lineage>
        <taxon>Eukaryota</taxon>
        <taxon>Viridiplantae</taxon>
        <taxon>Streptophyta</taxon>
        <taxon>Embryophyta</taxon>
        <taxon>Tracheophyta</taxon>
        <taxon>Spermatophyta</taxon>
        <taxon>Magnoliopsida</taxon>
        <taxon>eudicotyledons</taxon>
        <taxon>Gunneridae</taxon>
        <taxon>Pentapetalae</taxon>
        <taxon>asterids</taxon>
        <taxon>Ericales</taxon>
        <taxon>Ericaceae</taxon>
        <taxon>Ericoideae</taxon>
        <taxon>Rhodoreae</taxon>
        <taxon>Rhododendron</taxon>
    </lineage>
</organism>
<feature type="region of interest" description="Disordered" evidence="1">
    <location>
        <begin position="1"/>
        <end position="30"/>
    </location>
</feature>
<evidence type="ECO:0000313" key="3">
    <source>
        <dbReference type="Proteomes" id="UP000823749"/>
    </source>
</evidence>